<dbReference type="PANTHER" id="PTHR43482:SF1">
    <property type="entry name" value="PROTEIN AST1-RELATED"/>
    <property type="match status" value="1"/>
</dbReference>
<dbReference type="InterPro" id="IPR013154">
    <property type="entry name" value="ADH-like_N"/>
</dbReference>
<gene>
    <name evidence="2" type="ORF">QQS21_007805</name>
</gene>
<feature type="domain" description="Enoyl reductase (ER)" evidence="1">
    <location>
        <begin position="34"/>
        <end position="337"/>
    </location>
</feature>
<evidence type="ECO:0000313" key="2">
    <source>
        <dbReference type="EMBL" id="KAK2594459.1"/>
    </source>
</evidence>
<dbReference type="EMBL" id="JASWJB010000167">
    <property type="protein sequence ID" value="KAK2594459.1"/>
    <property type="molecule type" value="Genomic_DNA"/>
</dbReference>
<keyword evidence="3" id="KW-1185">Reference proteome</keyword>
<evidence type="ECO:0000313" key="3">
    <source>
        <dbReference type="Proteomes" id="UP001251528"/>
    </source>
</evidence>
<name>A0AAJ0CK50_9HYPO</name>
<dbReference type="CDD" id="cd05289">
    <property type="entry name" value="MDR_like_2"/>
    <property type="match status" value="1"/>
</dbReference>
<dbReference type="PANTHER" id="PTHR43482">
    <property type="entry name" value="PROTEIN AST1-RELATED"/>
    <property type="match status" value="1"/>
</dbReference>
<dbReference type="InterPro" id="IPR020843">
    <property type="entry name" value="ER"/>
</dbReference>
<dbReference type="Gene3D" id="3.90.180.10">
    <property type="entry name" value="Medium-chain alcohol dehydrogenases, catalytic domain"/>
    <property type="match status" value="1"/>
</dbReference>
<evidence type="ECO:0000259" key="1">
    <source>
        <dbReference type="SMART" id="SM00829"/>
    </source>
</evidence>
<dbReference type="SUPFAM" id="SSF50129">
    <property type="entry name" value="GroES-like"/>
    <property type="match status" value="1"/>
</dbReference>
<dbReference type="Pfam" id="PF08240">
    <property type="entry name" value="ADH_N"/>
    <property type="match status" value="1"/>
</dbReference>
<dbReference type="SUPFAM" id="SSF51735">
    <property type="entry name" value="NAD(P)-binding Rossmann-fold domains"/>
    <property type="match status" value="1"/>
</dbReference>
<dbReference type="InterPro" id="IPR011032">
    <property type="entry name" value="GroES-like_sf"/>
</dbReference>
<proteinExistence type="predicted"/>
<protein>
    <recommendedName>
        <fullName evidence="1">Enoyl reductase (ER) domain-containing protein</fullName>
    </recommendedName>
</protein>
<reference evidence="2" key="1">
    <citation type="submission" date="2023-06" db="EMBL/GenBank/DDBJ databases">
        <title>Conoideocrella luteorostrata (Hypocreales: Clavicipitaceae), a potential biocontrol fungus for elongate hemlock scale in United States Christmas tree production areas.</title>
        <authorList>
            <person name="Barrett H."/>
            <person name="Lovett B."/>
            <person name="Macias A.M."/>
            <person name="Stajich J.E."/>
            <person name="Kasson M.T."/>
        </authorList>
    </citation>
    <scope>NUCLEOTIDE SEQUENCE</scope>
    <source>
        <strain evidence="2">ARSEF 14590</strain>
    </source>
</reference>
<comment type="caution">
    <text evidence="2">The sequence shown here is derived from an EMBL/GenBank/DDBJ whole genome shotgun (WGS) entry which is preliminary data.</text>
</comment>
<dbReference type="Proteomes" id="UP001251528">
    <property type="component" value="Unassembled WGS sequence"/>
</dbReference>
<sequence length="343" mass="36644">MIPTGLISTIKAQTFYQIQKYPTVMKAVQVLGSEDSHKIVFSNSATKPSPHNDQILVKVHAAGITADEVSWPELYNSSTRIPGHDVSGIVDVLGPSYTGPLKVGQEVFAMVQADAGGGCQAEYVLLSAEEAALKPASVSHAQAAALPIPFLTAWEAIFQHAKVQKGSKVLVTGASGAVGRVMIQLAAGVLGCQVTGLASTKHHDSLKELGASILVDYCTPNWEDAVTDMDAVLDAVGSETLARSWKCLQPNGSIVTIADPPPPWAFGRGKPKELEQYPKVNWVYFIVTARGEILANLDDLLNKRKIQALPVKAFAADESLEAWKYAGQRGREGKVVIEFGSNA</sequence>
<accession>A0AAJ0CK50</accession>
<organism evidence="2 3">
    <name type="scientific">Conoideocrella luteorostrata</name>
    <dbReference type="NCBI Taxonomy" id="1105319"/>
    <lineage>
        <taxon>Eukaryota</taxon>
        <taxon>Fungi</taxon>
        <taxon>Dikarya</taxon>
        <taxon>Ascomycota</taxon>
        <taxon>Pezizomycotina</taxon>
        <taxon>Sordariomycetes</taxon>
        <taxon>Hypocreomycetidae</taxon>
        <taxon>Hypocreales</taxon>
        <taxon>Clavicipitaceae</taxon>
        <taxon>Conoideocrella</taxon>
    </lineage>
</organism>
<dbReference type="GO" id="GO:0016491">
    <property type="term" value="F:oxidoreductase activity"/>
    <property type="evidence" value="ECO:0007669"/>
    <property type="project" value="InterPro"/>
</dbReference>
<dbReference type="Gene3D" id="3.40.50.720">
    <property type="entry name" value="NAD(P)-binding Rossmann-like Domain"/>
    <property type="match status" value="1"/>
</dbReference>
<dbReference type="SMART" id="SM00829">
    <property type="entry name" value="PKS_ER"/>
    <property type="match status" value="1"/>
</dbReference>
<dbReference type="AlphaFoldDB" id="A0AAJ0CK50"/>
<dbReference type="InterPro" id="IPR052585">
    <property type="entry name" value="Lipid_raft_assoc_Zn_ADH"/>
</dbReference>
<dbReference type="InterPro" id="IPR036291">
    <property type="entry name" value="NAD(P)-bd_dom_sf"/>
</dbReference>
<dbReference type="Pfam" id="PF13602">
    <property type="entry name" value="ADH_zinc_N_2"/>
    <property type="match status" value="1"/>
</dbReference>